<comment type="caution">
    <text evidence="1">The sequence shown here is derived from an EMBL/GenBank/DDBJ whole genome shotgun (WGS) entry which is preliminary data.</text>
</comment>
<organism evidence="1 2">
    <name type="scientific">Lactobacillus delbrueckii</name>
    <dbReference type="NCBI Taxonomy" id="1584"/>
    <lineage>
        <taxon>Bacteria</taxon>
        <taxon>Bacillati</taxon>
        <taxon>Bacillota</taxon>
        <taxon>Bacilli</taxon>
        <taxon>Lactobacillales</taxon>
        <taxon>Lactobacillaceae</taxon>
        <taxon>Lactobacillus</taxon>
    </lineage>
</organism>
<gene>
    <name evidence="1" type="ORF">PF586_00875</name>
</gene>
<sequence length="140" mass="15682">MPDTYSLALINIDEQKRGEREIQRKQATTNEIVQLSEILNVKNTDFETAINQTLAKLGQDLEADRVTLMEIHGDVARSTHSWQRPGVAEFSAKQQAISLAKATVSLSKLDLFNEDSLFLTDPQAMTGLFWPTMSERMPSG</sequence>
<dbReference type="AlphaFoldDB" id="A0AAW5YSV9"/>
<dbReference type="EMBL" id="JAQIEY010000002">
    <property type="protein sequence ID" value="MDA3767062.1"/>
    <property type="molecule type" value="Genomic_DNA"/>
</dbReference>
<proteinExistence type="predicted"/>
<evidence type="ECO:0000313" key="2">
    <source>
        <dbReference type="Proteomes" id="UP001210502"/>
    </source>
</evidence>
<dbReference type="Proteomes" id="UP001210502">
    <property type="component" value="Unassembled WGS sequence"/>
</dbReference>
<reference evidence="1" key="1">
    <citation type="submission" date="2023-01" db="EMBL/GenBank/DDBJ databases">
        <title>Sequencing of the bacterial strains from artisanal fermented milk Matsoni.</title>
        <authorList>
            <person name="Rozman V."/>
            <person name="Accetto T."/>
            <person name="Bogovic Matijasic B."/>
        </authorList>
    </citation>
    <scope>NUCLEOTIDE SEQUENCE</scope>
    <source>
        <strain evidence="1">Lbl333</strain>
    </source>
</reference>
<protein>
    <submittedName>
        <fullName evidence="1">Uncharacterized protein</fullName>
    </submittedName>
</protein>
<dbReference type="RefSeq" id="WP_271023944.1">
    <property type="nucleotide sequence ID" value="NZ_JAQIEY010000002.1"/>
</dbReference>
<accession>A0AAW5YSV9</accession>
<evidence type="ECO:0000313" key="1">
    <source>
        <dbReference type="EMBL" id="MDA3767062.1"/>
    </source>
</evidence>
<name>A0AAW5YSV9_9LACO</name>